<sequence>MRNLLLSIFYFFVDDDIVPGDVATEEWMWLSLLPLSSLIALMAVFI</sequence>
<dbReference type="EMBL" id="JAEOAH010000013">
    <property type="protein sequence ID" value="MBK3495341.1"/>
    <property type="molecule type" value="Genomic_DNA"/>
</dbReference>
<dbReference type="RefSeq" id="WP_200749083.1">
    <property type="nucleotide sequence ID" value="NZ_JAEOAH010000013.1"/>
</dbReference>
<reference evidence="1 2" key="1">
    <citation type="submission" date="2020-12" db="EMBL/GenBank/DDBJ databases">
        <title>YIM B01967 draft genome.</title>
        <authorList>
            <person name="Yan X."/>
        </authorList>
    </citation>
    <scope>NUCLEOTIDE SEQUENCE [LARGE SCALE GENOMIC DNA]</scope>
    <source>
        <strain evidence="1 2">YIM B01967</strain>
    </source>
</reference>
<dbReference type="Proteomes" id="UP000618943">
    <property type="component" value="Unassembled WGS sequence"/>
</dbReference>
<evidence type="ECO:0000313" key="1">
    <source>
        <dbReference type="EMBL" id="MBK3495341.1"/>
    </source>
</evidence>
<protein>
    <submittedName>
        <fullName evidence="1">Uncharacterized protein</fullName>
    </submittedName>
</protein>
<name>A0ABS1H7F6_9BACL</name>
<organism evidence="1 2">
    <name type="scientific">Viridibacillus soli</name>
    <dbReference type="NCBI Taxonomy" id="2798301"/>
    <lineage>
        <taxon>Bacteria</taxon>
        <taxon>Bacillati</taxon>
        <taxon>Bacillota</taxon>
        <taxon>Bacilli</taxon>
        <taxon>Bacillales</taxon>
        <taxon>Caryophanaceae</taxon>
        <taxon>Viridibacillus</taxon>
    </lineage>
</organism>
<evidence type="ECO:0000313" key="2">
    <source>
        <dbReference type="Proteomes" id="UP000618943"/>
    </source>
</evidence>
<comment type="caution">
    <text evidence="1">The sequence shown here is derived from an EMBL/GenBank/DDBJ whole genome shotgun (WGS) entry which is preliminary data.</text>
</comment>
<gene>
    <name evidence="1" type="ORF">JFL43_10865</name>
</gene>
<accession>A0ABS1H7F6</accession>
<keyword evidence="2" id="KW-1185">Reference proteome</keyword>
<proteinExistence type="predicted"/>